<dbReference type="InterPro" id="IPR031571">
    <property type="entry name" value="RcpC_dom"/>
</dbReference>
<dbReference type="Pfam" id="PF16976">
    <property type="entry name" value="RcpC"/>
    <property type="match status" value="1"/>
</dbReference>
<dbReference type="SMART" id="SM00858">
    <property type="entry name" value="SAF"/>
    <property type="match status" value="1"/>
</dbReference>
<keyword evidence="2" id="KW-0812">Transmembrane</keyword>
<proteinExistence type="predicted"/>
<dbReference type="NCBIfam" id="TIGR03177">
    <property type="entry name" value="pilus_cpaB"/>
    <property type="match status" value="1"/>
</dbReference>
<sequence>MRRLTPAFLTMVMFGVVGLLVAAYVAKSLLAREEAPPVASTRNVPMAISDIPAGTLLTENHIGLGPYPVDRLDRDMLLVNRVIVGRVTREELKAAQPIRANSLYQPGELPPLQVTDGLRAVTVTIDNGAAMVDGLIQPGNYVDVLFTYQGSVDDRMQGGLTLRLFEGVKLLAINRSQQVSRMDRGSNRVTLELTEPQANVIVLAEDRGQLTLSYNPNGPGSGGLALSNAERVTLYEILGLRPAEPPAEPYLTELFKGQGRHLNYFNGQGKKLEGYRGPLQSPPAANDNRSNDYTLPPSGRGDAVPDRSVPAPPETPASRPAPTAARLVPEKS</sequence>
<name>A0A7C2P1G7_9PLAN</name>
<dbReference type="InterPro" id="IPR017592">
    <property type="entry name" value="Pilus_assmbl_Flp-typ_CpaB"/>
</dbReference>
<feature type="transmembrane region" description="Helical" evidence="2">
    <location>
        <begin position="7"/>
        <end position="26"/>
    </location>
</feature>
<organism evidence="4">
    <name type="scientific">Schlesneria paludicola</name>
    <dbReference type="NCBI Taxonomy" id="360056"/>
    <lineage>
        <taxon>Bacteria</taxon>
        <taxon>Pseudomonadati</taxon>
        <taxon>Planctomycetota</taxon>
        <taxon>Planctomycetia</taxon>
        <taxon>Planctomycetales</taxon>
        <taxon>Planctomycetaceae</taxon>
        <taxon>Schlesneria</taxon>
    </lineage>
</organism>
<gene>
    <name evidence="4" type="primary">cpaB</name>
    <name evidence="4" type="ORF">ENQ76_10240</name>
</gene>
<evidence type="ECO:0000313" key="4">
    <source>
        <dbReference type="EMBL" id="HEN15832.1"/>
    </source>
</evidence>
<feature type="domain" description="SAF" evidence="3">
    <location>
        <begin position="42"/>
        <end position="104"/>
    </location>
</feature>
<dbReference type="AlphaFoldDB" id="A0A7C2P1G7"/>
<dbReference type="EMBL" id="DSOK01000290">
    <property type="protein sequence ID" value="HEN15832.1"/>
    <property type="molecule type" value="Genomic_DNA"/>
</dbReference>
<dbReference type="CDD" id="cd11614">
    <property type="entry name" value="SAF_CpaB_FlgA_like"/>
    <property type="match status" value="1"/>
</dbReference>
<feature type="compositionally biased region" description="Low complexity" evidence="1">
    <location>
        <begin position="316"/>
        <end position="326"/>
    </location>
</feature>
<protein>
    <submittedName>
        <fullName evidence="4">Flp pilus assembly protein CpaB</fullName>
    </submittedName>
</protein>
<keyword evidence="2" id="KW-0472">Membrane</keyword>
<keyword evidence="2" id="KW-1133">Transmembrane helix</keyword>
<feature type="region of interest" description="Disordered" evidence="1">
    <location>
        <begin position="267"/>
        <end position="332"/>
    </location>
</feature>
<accession>A0A7C2P1G7</accession>
<comment type="caution">
    <text evidence="4">The sequence shown here is derived from an EMBL/GenBank/DDBJ whole genome shotgun (WGS) entry which is preliminary data.</text>
</comment>
<evidence type="ECO:0000259" key="3">
    <source>
        <dbReference type="SMART" id="SM00858"/>
    </source>
</evidence>
<dbReference type="InterPro" id="IPR013974">
    <property type="entry name" value="SAF"/>
</dbReference>
<evidence type="ECO:0000256" key="2">
    <source>
        <dbReference type="SAM" id="Phobius"/>
    </source>
</evidence>
<evidence type="ECO:0000256" key="1">
    <source>
        <dbReference type="SAM" id="MobiDB-lite"/>
    </source>
</evidence>
<reference evidence="4" key="1">
    <citation type="journal article" date="2020" name="mSystems">
        <title>Genome- and Community-Level Interaction Insights into Carbon Utilization and Element Cycling Functions of Hydrothermarchaeota in Hydrothermal Sediment.</title>
        <authorList>
            <person name="Zhou Z."/>
            <person name="Liu Y."/>
            <person name="Xu W."/>
            <person name="Pan J."/>
            <person name="Luo Z.H."/>
            <person name="Li M."/>
        </authorList>
    </citation>
    <scope>NUCLEOTIDE SEQUENCE [LARGE SCALE GENOMIC DNA]</scope>
    <source>
        <strain evidence="4">SpSt-339</strain>
    </source>
</reference>